<sequence>MQAKSDSDVKTLTSAIQTSTLGLLALLLGFTFSMSMQRYDQRSHALINETAAIEKASFQVQMLPEDMQNKAYSMLERYLALRITIGEVDITQVERRAQLNVEINQLHHAMWDLAKEAAKLDAESFNASSYFSAIEGLIEAQFKRNALLQIRVPEVVLFLLFCVFLSAGGILGYSSGLSNKRILVPTMIVTFLITLIITVIIDLDRPKRGFIQVDKSSLQQLSKELKSNNR</sequence>
<dbReference type="Pfam" id="PF14023">
    <property type="entry name" value="Bestrophin-like"/>
    <property type="match status" value="1"/>
</dbReference>
<accession>A0ABV1RIV1</accession>
<keyword evidence="1" id="KW-0472">Membrane</keyword>
<protein>
    <recommendedName>
        <fullName evidence="4">DUF4239 domain-containing protein</fullName>
    </recommendedName>
</protein>
<evidence type="ECO:0000256" key="1">
    <source>
        <dbReference type="SAM" id="Phobius"/>
    </source>
</evidence>
<dbReference type="Proteomes" id="UP001467690">
    <property type="component" value="Unassembled WGS sequence"/>
</dbReference>
<proteinExistence type="predicted"/>
<name>A0ABV1RIV1_9ALTE</name>
<keyword evidence="1" id="KW-1133">Transmembrane helix</keyword>
<feature type="transmembrane region" description="Helical" evidence="1">
    <location>
        <begin position="12"/>
        <end position="32"/>
    </location>
</feature>
<reference evidence="2 3" key="1">
    <citation type="submission" date="2024-06" db="EMBL/GenBank/DDBJ databases">
        <authorList>
            <person name="Chen R.Y."/>
        </authorList>
    </citation>
    <scope>NUCLEOTIDE SEQUENCE [LARGE SCALE GENOMIC DNA]</scope>
    <source>
        <strain evidence="2 3">D2</strain>
    </source>
</reference>
<evidence type="ECO:0000313" key="2">
    <source>
        <dbReference type="EMBL" id="MER2492865.1"/>
    </source>
</evidence>
<organism evidence="2 3">
    <name type="scientific">Catenovulum sediminis</name>
    <dbReference type="NCBI Taxonomy" id="1740262"/>
    <lineage>
        <taxon>Bacteria</taxon>
        <taxon>Pseudomonadati</taxon>
        <taxon>Pseudomonadota</taxon>
        <taxon>Gammaproteobacteria</taxon>
        <taxon>Alteromonadales</taxon>
        <taxon>Alteromonadaceae</taxon>
        <taxon>Catenovulum</taxon>
    </lineage>
</organism>
<keyword evidence="1" id="KW-0812">Transmembrane</keyword>
<evidence type="ECO:0000313" key="3">
    <source>
        <dbReference type="Proteomes" id="UP001467690"/>
    </source>
</evidence>
<feature type="transmembrane region" description="Helical" evidence="1">
    <location>
        <begin position="155"/>
        <end position="176"/>
    </location>
</feature>
<feature type="transmembrane region" description="Helical" evidence="1">
    <location>
        <begin position="182"/>
        <end position="201"/>
    </location>
</feature>
<evidence type="ECO:0008006" key="4">
    <source>
        <dbReference type="Google" id="ProtNLM"/>
    </source>
</evidence>
<keyword evidence="3" id="KW-1185">Reference proteome</keyword>
<dbReference type="EMBL" id="JBELOE010000236">
    <property type="protein sequence ID" value="MER2492865.1"/>
    <property type="molecule type" value="Genomic_DNA"/>
</dbReference>
<comment type="caution">
    <text evidence="2">The sequence shown here is derived from an EMBL/GenBank/DDBJ whole genome shotgun (WGS) entry which is preliminary data.</text>
</comment>
<dbReference type="RefSeq" id="WP_350402340.1">
    <property type="nucleotide sequence ID" value="NZ_JBELOE010000236.1"/>
</dbReference>
<dbReference type="InterPro" id="IPR025333">
    <property type="entry name" value="DUF4239"/>
</dbReference>
<gene>
    <name evidence="2" type="ORF">ABS311_13345</name>
</gene>